<gene>
    <name evidence="1" type="ORF">H3143_01085</name>
</gene>
<proteinExistence type="predicted"/>
<dbReference type="EMBL" id="CP059674">
    <property type="protein sequence ID" value="QMT98717.1"/>
    <property type="molecule type" value="Genomic_DNA"/>
</dbReference>
<organism evidence="1 2">
    <name type="scientific">Mycoplasma tullyi</name>
    <dbReference type="NCBI Taxonomy" id="1612150"/>
    <lineage>
        <taxon>Bacteria</taxon>
        <taxon>Bacillati</taxon>
        <taxon>Mycoplasmatota</taxon>
        <taxon>Mollicutes</taxon>
        <taxon>Mycoplasmataceae</taxon>
        <taxon>Mycoplasma</taxon>
    </lineage>
</organism>
<protein>
    <submittedName>
        <fullName evidence="1">DUF5452 family protein</fullName>
    </submittedName>
</protein>
<evidence type="ECO:0000313" key="1">
    <source>
        <dbReference type="EMBL" id="QMT98717.1"/>
    </source>
</evidence>
<dbReference type="InterPro" id="IPR035219">
    <property type="entry name" value="DUF5452"/>
</dbReference>
<dbReference type="RefSeq" id="WP_182078990.1">
    <property type="nucleotide sequence ID" value="NZ_CP059674.1"/>
</dbReference>
<sequence>MNRIYKKITIGLLSSFLFFGTIGLAVATYFSSTKTTKKDDKNLDDKSFNNPKADLQSDLLPSLKKYPLEYQVDSSKYYYYYVSIYQYLYKTSELDNLINYRDYLYQNNNDRPFSGFDLNLFKRNIKKWIYQAIRSTQMFRNNNDDIFIDVDYYIENPSRSISINVVWSFKKPKTYQNKTIKYWDQFVLKVRDKVLVNNE</sequence>
<keyword evidence="2" id="KW-1185">Reference proteome</keyword>
<name>A0A7D7Y5Q2_9MOLU</name>
<accession>A0A7D7Y5Q2</accession>
<dbReference type="Proteomes" id="UP000514704">
    <property type="component" value="Chromosome"/>
</dbReference>
<evidence type="ECO:0000313" key="2">
    <source>
        <dbReference type="Proteomes" id="UP000514704"/>
    </source>
</evidence>
<dbReference type="AlphaFoldDB" id="A0A7D7Y5Q2"/>
<dbReference type="KEGG" id="mtuy:H3143_01085"/>
<reference evidence="1 2" key="1">
    <citation type="journal article" date="2017" name="Int. J. Syst. Evol. Microbiol.">
        <title>Mycoplasma tullyi sp. nov., isolated from penguins of the genus Spheniscus.</title>
        <authorList>
            <person name="Yavari C.A."/>
            <person name="Ramirez A.S."/>
            <person name="Nicholas R.A.J."/>
            <person name="Radford A.D."/>
            <person name="Darby A.C."/>
            <person name="Bradbury J.M."/>
        </authorList>
    </citation>
    <scope>NUCLEOTIDE SEQUENCE [LARGE SCALE GENOMIC DNA]</scope>
    <source>
        <strain evidence="1 2">56A97T</strain>
    </source>
</reference>
<dbReference type="Pfam" id="PF17533">
    <property type="entry name" value="DUF5452"/>
    <property type="match status" value="1"/>
</dbReference>